<comment type="caution">
    <text evidence="2">The sequence shown here is derived from an EMBL/GenBank/DDBJ whole genome shotgun (WGS) entry which is preliminary data.</text>
</comment>
<sequence>MDTFRRIRSRRKSKGQADGFTTFADAESSYRSASDAWQPSTTRSSATGGRPSDVAVDKKISHEQMTQPKSPAEYQRSGSSSRIQPMLIGISRPSNTESRPGTAESIQKALDRAAESVQQQPRGTLSSVSHVGLRGGRYVDIFAISGQTGKPTRTFNEDVAERNLDAVALMVGEQHYLYEPTSKYQEEVAARNAHQIAAQRRSSIRRQNLSERVKPTNDRSVSAQSGSYAHQALLEPDTDRSRRDQDPAAYHSRRHSSRNRDASQKLPAIPQERSSEDIEVLVVKDLDTVRAAEEELETAKAHWLRAQYHCQADSPPDMDKPLPASPRQKDLTQHLGIPPYANAPNHTSIRADTRPARKSKHDSVQGNAYENDRRLNRPAEPPGPHDSASRQAIQASQSQRRGRAGEGTRRLDNRHSSSNSSNPSYKRLLVGNRTIIDFTEAEAEAASVASYLQTPVIEDARADAFQKVIPTVVEHLTPPRVVEKEDGGLGSHRSSALEPVLDLDQLARRSQIMSETAAAVARSQPIQTRVKERPRIPPQPSLAFSPIKTLTSSSPPKTITFSPITTLTTTSPRSSQEVLVTQSSATGAGHRPRDIAASNQPVGNTPHPPVTYSGSKSNARISANIAPLVRIFADVKPEDSEATRSSGSGKPRSTHTESDRRKTKEVSNSSKKEGKRRKRSIEAEIRRTARSIIPAGPLDQEPTPGVKTRDFATLPLEKPTSKRINALVEKKRAQIESRKSSKERTGSSRSSSEGKKAHHRTTKSVNKVVFNDNPVSSAILPQKPEKRSEKKSKKKSAKSNSSATRKARPISLFDEAAFEKKHAEANAALLRLQQSLQQPLEVDPERSLTPRDTDTPISRTLSPVDSVIKGLSPSPQPMPQPSPAAAAIAMINAATSSTRPPSRSVHTKASSDLGQKSQGTKPLPSIPRLNTEETVPTLKNTTLTTLINMDPNNRPPRSPGEVSLSSFPIPSGTPRAISPDESNKSPPAYVKDVGAPVRRGSQTSRVSSASAFSIPFTMVPDRTGSLPEHRIGVPGPSVTPRMDSIDAIIPPKRSVEVTSP</sequence>
<feature type="compositionally biased region" description="Low complexity" evidence="1">
    <location>
        <begin position="883"/>
        <end position="898"/>
    </location>
</feature>
<feature type="compositionally biased region" description="Polar residues" evidence="1">
    <location>
        <begin position="548"/>
        <end position="557"/>
    </location>
</feature>
<feature type="compositionally biased region" description="Basic residues" evidence="1">
    <location>
        <begin position="1"/>
        <end position="14"/>
    </location>
</feature>
<dbReference type="AlphaFoldDB" id="A0AAN8F3I3"/>
<feature type="compositionally biased region" description="Basic and acidic residues" evidence="1">
    <location>
        <begin position="237"/>
        <end position="246"/>
    </location>
</feature>
<organism evidence="2 3">
    <name type="scientific">Knufia fluminis</name>
    <dbReference type="NCBI Taxonomy" id="191047"/>
    <lineage>
        <taxon>Eukaryota</taxon>
        <taxon>Fungi</taxon>
        <taxon>Dikarya</taxon>
        <taxon>Ascomycota</taxon>
        <taxon>Pezizomycotina</taxon>
        <taxon>Eurotiomycetes</taxon>
        <taxon>Chaetothyriomycetidae</taxon>
        <taxon>Chaetothyriales</taxon>
        <taxon>Trichomeriaceae</taxon>
        <taxon>Knufia</taxon>
    </lineage>
</organism>
<dbReference type="Proteomes" id="UP001316803">
    <property type="component" value="Unassembled WGS sequence"/>
</dbReference>
<evidence type="ECO:0000313" key="2">
    <source>
        <dbReference type="EMBL" id="KAK5955843.1"/>
    </source>
</evidence>
<feature type="compositionally biased region" description="Polar residues" evidence="1">
    <location>
        <begin position="576"/>
        <end position="586"/>
    </location>
</feature>
<reference evidence="2 3" key="1">
    <citation type="submission" date="2022-12" db="EMBL/GenBank/DDBJ databases">
        <title>Genomic features and morphological characterization of a novel Knufia sp. strain isolated from spacecraft assembly facility.</title>
        <authorList>
            <person name="Teixeira M."/>
            <person name="Chander A.M."/>
            <person name="Stajich J.E."/>
            <person name="Venkateswaran K."/>
        </authorList>
    </citation>
    <scope>NUCLEOTIDE SEQUENCE [LARGE SCALE GENOMIC DNA]</scope>
    <source>
        <strain evidence="2 3">FJI-L2-BK-P2</strain>
    </source>
</reference>
<feature type="compositionally biased region" description="Low complexity" evidence="1">
    <location>
        <begin position="558"/>
        <end position="575"/>
    </location>
</feature>
<protein>
    <submittedName>
        <fullName evidence="2">Uncharacterized protein</fullName>
    </submittedName>
</protein>
<feature type="compositionally biased region" description="Polar residues" evidence="1">
    <location>
        <begin position="1000"/>
        <end position="1011"/>
    </location>
</feature>
<feature type="region of interest" description="Disordered" evidence="1">
    <location>
        <begin position="1"/>
        <end position="128"/>
    </location>
</feature>
<evidence type="ECO:0000256" key="1">
    <source>
        <dbReference type="SAM" id="MobiDB-lite"/>
    </source>
</evidence>
<feature type="compositionally biased region" description="Polar residues" evidence="1">
    <location>
        <begin position="29"/>
        <end position="47"/>
    </location>
</feature>
<feature type="compositionally biased region" description="Low complexity" evidence="1">
    <location>
        <begin position="934"/>
        <end position="946"/>
    </location>
</feature>
<feature type="compositionally biased region" description="Basic and acidic residues" evidence="1">
    <location>
        <begin position="843"/>
        <end position="854"/>
    </location>
</feature>
<accession>A0AAN8F3I3</accession>
<keyword evidence="3" id="KW-1185">Reference proteome</keyword>
<feature type="region of interest" description="Disordered" evidence="1">
    <location>
        <begin position="838"/>
        <end position="1046"/>
    </location>
</feature>
<feature type="compositionally biased region" description="Basic and acidic residues" evidence="1">
    <location>
        <begin position="403"/>
        <end position="415"/>
    </location>
</feature>
<feature type="region of interest" description="Disordered" evidence="1">
    <location>
        <begin position="637"/>
        <end position="811"/>
    </location>
</feature>
<feature type="region of interest" description="Disordered" evidence="1">
    <location>
        <begin position="523"/>
        <end position="616"/>
    </location>
</feature>
<feature type="compositionally biased region" description="Basic and acidic residues" evidence="1">
    <location>
        <begin position="654"/>
        <end position="665"/>
    </location>
</feature>
<dbReference type="EMBL" id="JAKLMC020000006">
    <property type="protein sequence ID" value="KAK5955843.1"/>
    <property type="molecule type" value="Genomic_DNA"/>
</dbReference>
<feature type="region of interest" description="Disordered" evidence="1">
    <location>
        <begin position="311"/>
        <end position="425"/>
    </location>
</feature>
<feature type="region of interest" description="Disordered" evidence="1">
    <location>
        <begin position="195"/>
        <end position="273"/>
    </location>
</feature>
<gene>
    <name evidence="2" type="ORF">OHC33_003484</name>
</gene>
<proteinExistence type="predicted"/>
<feature type="compositionally biased region" description="Polar residues" evidence="1">
    <location>
        <begin position="218"/>
        <end position="228"/>
    </location>
</feature>
<evidence type="ECO:0000313" key="3">
    <source>
        <dbReference type="Proteomes" id="UP001316803"/>
    </source>
</evidence>
<feature type="compositionally biased region" description="Polar residues" evidence="1">
    <location>
        <begin position="116"/>
        <end position="128"/>
    </location>
</feature>
<feature type="compositionally biased region" description="Polar residues" evidence="1">
    <location>
        <begin position="907"/>
        <end position="920"/>
    </location>
</feature>
<feature type="compositionally biased region" description="Low complexity" evidence="1">
    <location>
        <begin position="389"/>
        <end position="399"/>
    </location>
</feature>
<feature type="compositionally biased region" description="Basic and acidic residues" evidence="1">
    <location>
        <begin position="208"/>
        <end position="217"/>
    </location>
</feature>
<name>A0AAN8F3I3_9EURO</name>
<feature type="compositionally biased region" description="Basic and acidic residues" evidence="1">
    <location>
        <begin position="728"/>
        <end position="746"/>
    </location>
</feature>